<dbReference type="Proteomes" id="UP000220034">
    <property type="component" value="Unassembled WGS sequence"/>
</dbReference>
<sequence length="644" mass="72152">MRLPTHVHRRGAVYVWRRRIPASSTRSSVRFVQVSLRTRRLSTCRLVAPLLTWKSDAYLREMMNGRLSHTEAQRYLAAIVAAEIVRLEVLRYEEPLDQCPEEWLERAADERIKRAAFELVAARGTAAILLPEDAERLSLEGLRPEDLGRISAELETLKGWLSAPEARETVAQSAARTIGRGPRNAREQQMMQRLHLSGQAEALAMMDRIKATMPMHGLTVAPAVQSGNAFAIAATASAGGCYRPPTDPANAPSFRQGSEVVEADSDSWVVADDDALDRNSVKNRDRLSKLLEGLLERDYAVGKTAAAEKTIGKNRRQVCAVLTQFIEIVGDKRLQTLTQADCAYYVDALARLPKVYGRNASDRARSVRDLIERGEELPDEEIGLAPPTVNRNIGHINRLLKFGRRGGMRPAEELFLSDLRERDDRDARSVRLAFTLDDLSALAAHPVWAGCKSPSRRHEPGREIIRDGLYWGPLIAAYSGARREELMGLRLTDIMDTDEIPHITICPNVNRGLKNAASNRKVPIHLRLIEQGFLEYVREMRLAGQVDLFPELRPTSEAESFGGNLYKKWTEAKTCALGDAGNRKTFHSFRHTVITHLRHQKDVSKLIVTQLVGHTPSGETDRRYAKAAPLRSLAEAIDRIPVWF</sequence>
<organism evidence="4 5">
    <name type="scientific">Pontivivens marinum</name>
    <dbReference type="NCBI Taxonomy" id="1690039"/>
    <lineage>
        <taxon>Bacteria</taxon>
        <taxon>Pseudomonadati</taxon>
        <taxon>Pseudomonadota</taxon>
        <taxon>Alphaproteobacteria</taxon>
        <taxon>Rhodobacterales</taxon>
        <taxon>Paracoccaceae</taxon>
        <taxon>Pontivivens</taxon>
    </lineage>
</organism>
<name>A0A2C9CRK3_9RHOB</name>
<feature type="domain" description="Tyr recombinase" evidence="3">
    <location>
        <begin position="429"/>
        <end position="638"/>
    </location>
</feature>
<accession>A0A2C9CRK3</accession>
<dbReference type="GO" id="GO:0015074">
    <property type="term" value="P:DNA integration"/>
    <property type="evidence" value="ECO:0007669"/>
    <property type="project" value="UniProtKB-KW"/>
</dbReference>
<dbReference type="AlphaFoldDB" id="A0A2C9CRK3"/>
<dbReference type="InterPro" id="IPR013762">
    <property type="entry name" value="Integrase-like_cat_sf"/>
</dbReference>
<keyword evidence="2" id="KW-0233">DNA recombination</keyword>
<dbReference type="GO" id="GO:0003677">
    <property type="term" value="F:DNA binding"/>
    <property type="evidence" value="ECO:0007669"/>
    <property type="project" value="InterPro"/>
</dbReference>
<evidence type="ECO:0000313" key="4">
    <source>
        <dbReference type="EMBL" id="SOH93984.1"/>
    </source>
</evidence>
<dbReference type="Gene3D" id="1.10.443.10">
    <property type="entry name" value="Intergrase catalytic core"/>
    <property type="match status" value="1"/>
</dbReference>
<dbReference type="InterPro" id="IPR002104">
    <property type="entry name" value="Integrase_catalytic"/>
</dbReference>
<proteinExistence type="predicted"/>
<dbReference type="CDD" id="cd01184">
    <property type="entry name" value="INT_C_like_1"/>
    <property type="match status" value="1"/>
</dbReference>
<dbReference type="GO" id="GO:0006310">
    <property type="term" value="P:DNA recombination"/>
    <property type="evidence" value="ECO:0007669"/>
    <property type="project" value="UniProtKB-KW"/>
</dbReference>
<dbReference type="OrthoDB" id="7222937at2"/>
<evidence type="ECO:0000256" key="2">
    <source>
        <dbReference type="ARBA" id="ARBA00023172"/>
    </source>
</evidence>
<gene>
    <name evidence="4" type="ORF">SAMN06273572_1038</name>
</gene>
<dbReference type="InterPro" id="IPR050090">
    <property type="entry name" value="Tyrosine_recombinase_XerCD"/>
</dbReference>
<dbReference type="RefSeq" id="WP_097929557.1">
    <property type="nucleotide sequence ID" value="NZ_OCTN01000003.1"/>
</dbReference>
<dbReference type="InterPro" id="IPR046668">
    <property type="entry name" value="DUF6538"/>
</dbReference>
<keyword evidence="1" id="KW-0229">DNA integration</keyword>
<keyword evidence="5" id="KW-1185">Reference proteome</keyword>
<dbReference type="SUPFAM" id="SSF56349">
    <property type="entry name" value="DNA breaking-rejoining enzymes"/>
    <property type="match status" value="1"/>
</dbReference>
<evidence type="ECO:0000256" key="1">
    <source>
        <dbReference type="ARBA" id="ARBA00022908"/>
    </source>
</evidence>
<evidence type="ECO:0000259" key="3">
    <source>
        <dbReference type="PROSITE" id="PS51898"/>
    </source>
</evidence>
<evidence type="ECO:0000313" key="5">
    <source>
        <dbReference type="Proteomes" id="UP000220034"/>
    </source>
</evidence>
<dbReference type="PANTHER" id="PTHR30349">
    <property type="entry name" value="PHAGE INTEGRASE-RELATED"/>
    <property type="match status" value="1"/>
</dbReference>
<reference evidence="5" key="1">
    <citation type="submission" date="2017-09" db="EMBL/GenBank/DDBJ databases">
        <authorList>
            <person name="Varghese N."/>
            <person name="Submissions S."/>
        </authorList>
    </citation>
    <scope>NUCLEOTIDE SEQUENCE [LARGE SCALE GENOMIC DNA]</scope>
    <source>
        <strain evidence="5">C7</strain>
    </source>
</reference>
<protein>
    <submittedName>
        <fullName evidence="4">Phage integrase family protein</fullName>
    </submittedName>
</protein>
<dbReference type="EMBL" id="OCTN01000003">
    <property type="protein sequence ID" value="SOH93984.1"/>
    <property type="molecule type" value="Genomic_DNA"/>
</dbReference>
<dbReference type="InterPro" id="IPR011010">
    <property type="entry name" value="DNA_brk_join_enz"/>
</dbReference>
<dbReference type="PROSITE" id="PS51898">
    <property type="entry name" value="TYR_RECOMBINASE"/>
    <property type="match status" value="1"/>
</dbReference>
<dbReference type="PANTHER" id="PTHR30349:SF64">
    <property type="entry name" value="PROPHAGE INTEGRASE INTD-RELATED"/>
    <property type="match status" value="1"/>
</dbReference>
<dbReference type="Pfam" id="PF20172">
    <property type="entry name" value="DUF6538"/>
    <property type="match status" value="1"/>
</dbReference>